<dbReference type="PANTHER" id="PTHR35604:SF2">
    <property type="entry name" value="TRANSPOSASE INSH FOR INSERTION SEQUENCE ELEMENT IS5A-RELATED"/>
    <property type="match status" value="1"/>
</dbReference>
<dbReference type="GO" id="GO:0006313">
    <property type="term" value="P:DNA transposition"/>
    <property type="evidence" value="ECO:0007669"/>
    <property type="project" value="InterPro"/>
</dbReference>
<dbReference type="InterPro" id="IPR047959">
    <property type="entry name" value="Transpos_IS5"/>
</dbReference>
<dbReference type="NCBIfam" id="NF033581">
    <property type="entry name" value="transpos_IS5_4"/>
    <property type="match status" value="1"/>
</dbReference>
<comment type="similarity">
    <text evidence="2">Belongs to the transposase 11 family.</text>
</comment>
<comment type="function">
    <text evidence="1">Involved in the transposition of the insertion sequence IS5.</text>
</comment>
<protein>
    <submittedName>
        <fullName evidence="8">Transposase DDE domain protein</fullName>
    </submittedName>
</protein>
<evidence type="ECO:0000256" key="1">
    <source>
        <dbReference type="ARBA" id="ARBA00003544"/>
    </source>
</evidence>
<evidence type="ECO:0000259" key="7">
    <source>
        <dbReference type="Pfam" id="PF05598"/>
    </source>
</evidence>
<gene>
    <name evidence="8" type="ORF">BGLFYP119_02401</name>
</gene>
<dbReference type="Pfam" id="PF05598">
    <property type="entry name" value="DUF772"/>
    <property type="match status" value="1"/>
</dbReference>
<keyword evidence="3" id="KW-0815">Transposition</keyword>
<keyword evidence="4" id="KW-0238">DNA-binding</keyword>
<name>A0A6N2V264_9FIRM</name>
<accession>A0A6N2V264</accession>
<keyword evidence="5" id="KW-0233">DNA recombination</keyword>
<evidence type="ECO:0000313" key="8">
    <source>
        <dbReference type="EMBL" id="VYT24080.1"/>
    </source>
</evidence>
<proteinExistence type="inferred from homology"/>
<evidence type="ECO:0000256" key="3">
    <source>
        <dbReference type="ARBA" id="ARBA00022578"/>
    </source>
</evidence>
<dbReference type="GO" id="GO:0003677">
    <property type="term" value="F:DNA binding"/>
    <property type="evidence" value="ECO:0007669"/>
    <property type="project" value="UniProtKB-KW"/>
</dbReference>
<evidence type="ECO:0000256" key="5">
    <source>
        <dbReference type="ARBA" id="ARBA00023172"/>
    </source>
</evidence>
<dbReference type="InterPro" id="IPR008490">
    <property type="entry name" value="Transposase_InsH_N"/>
</dbReference>
<dbReference type="GO" id="GO:0004803">
    <property type="term" value="F:transposase activity"/>
    <property type="evidence" value="ECO:0007669"/>
    <property type="project" value="InterPro"/>
</dbReference>
<organism evidence="8">
    <name type="scientific">Blautia glucerasea</name>
    <dbReference type="NCBI Taxonomy" id="536633"/>
    <lineage>
        <taxon>Bacteria</taxon>
        <taxon>Bacillati</taxon>
        <taxon>Bacillota</taxon>
        <taxon>Clostridia</taxon>
        <taxon>Lachnospirales</taxon>
        <taxon>Lachnospiraceae</taxon>
        <taxon>Blautia</taxon>
    </lineage>
</organism>
<dbReference type="PANTHER" id="PTHR35604">
    <property type="entry name" value="TRANSPOSASE INSH FOR INSERTION SEQUENCE ELEMENT IS5A-RELATED"/>
    <property type="match status" value="1"/>
</dbReference>
<dbReference type="Pfam" id="PF01609">
    <property type="entry name" value="DDE_Tnp_1"/>
    <property type="match status" value="1"/>
</dbReference>
<dbReference type="EMBL" id="CACRST010000024">
    <property type="protein sequence ID" value="VYT24080.1"/>
    <property type="molecule type" value="Genomic_DNA"/>
</dbReference>
<evidence type="ECO:0000256" key="4">
    <source>
        <dbReference type="ARBA" id="ARBA00023125"/>
    </source>
</evidence>
<sequence length="304" mass="34849">MDGIIPWEYWVSIIRPCYPSGKRGRPPKNIETMLRMYLMQNWFNLSDEGIEDAIYDSYAMRSFMRLDFLTEQVPDATTLLHFRHLIEENKIGEKIFDDVKSRLEKAGLMMHGGTIVDATIIAAPSSTKNRDGKRDPEMHQTKKGNQWYHGMKVHSGIDAGSGYVYSITGTATNVHDIEEAGKLLRKDDKVAYGDSGYSGIEKRNDIKNDEQFSKIEFRINRRPSSIKVPDSYKGINWDKEIESRKSSTRCKVEHPFLIVKRQFGYAKVAYRGIAKNMNRFHILFASANLVMCARAGRSQEFCLA</sequence>
<dbReference type="AlphaFoldDB" id="A0A6N2V264"/>
<dbReference type="InterPro" id="IPR002559">
    <property type="entry name" value="Transposase_11"/>
</dbReference>
<feature type="domain" description="Transposase IS4-like" evidence="6">
    <location>
        <begin position="112"/>
        <end position="289"/>
    </location>
</feature>
<feature type="domain" description="Transposase InsH N-terminal" evidence="7">
    <location>
        <begin position="1"/>
        <end position="84"/>
    </location>
</feature>
<evidence type="ECO:0000259" key="6">
    <source>
        <dbReference type="Pfam" id="PF01609"/>
    </source>
</evidence>
<reference evidence="8" key="1">
    <citation type="submission" date="2019-11" db="EMBL/GenBank/DDBJ databases">
        <authorList>
            <person name="Feng L."/>
        </authorList>
    </citation>
    <scope>NUCLEOTIDE SEQUENCE</scope>
    <source>
        <strain evidence="8">BgluceraseaLFYP119</strain>
    </source>
</reference>
<evidence type="ECO:0000256" key="2">
    <source>
        <dbReference type="ARBA" id="ARBA00010075"/>
    </source>
</evidence>